<reference evidence="1" key="1">
    <citation type="submission" date="2022-07" db="EMBL/GenBank/DDBJ databases">
        <title>Phylogenomic reconstructions and comparative analyses of Kickxellomycotina fungi.</title>
        <authorList>
            <person name="Reynolds N.K."/>
            <person name="Stajich J.E."/>
            <person name="Barry K."/>
            <person name="Grigoriev I.V."/>
            <person name="Crous P."/>
            <person name="Smith M.E."/>
        </authorList>
    </citation>
    <scope>NUCLEOTIDE SEQUENCE</scope>
    <source>
        <strain evidence="1">Benny 63K</strain>
    </source>
</reference>
<evidence type="ECO:0000313" key="1">
    <source>
        <dbReference type="EMBL" id="KAJ1900302.1"/>
    </source>
</evidence>
<dbReference type="Proteomes" id="UP001150581">
    <property type="component" value="Unassembled WGS sequence"/>
</dbReference>
<dbReference type="EMBL" id="JANBPG010000089">
    <property type="protein sequence ID" value="KAJ1900302.1"/>
    <property type="molecule type" value="Genomic_DNA"/>
</dbReference>
<protein>
    <submittedName>
        <fullName evidence="1">Uncharacterized protein</fullName>
    </submittedName>
</protein>
<sequence>MFHHSIDGGMKLLDDQTADKRATSPISISNMWTPALTQRTESFESINFMDSPGHRIFSVPDHFSTQPNIQQQQQQQQHQIYSAPMHFSNDEVIFQQPPHLSPNRLTANFSQLYSSAQQQCFQQQQQQVFYPQLNNSQTQVHLPTDLLYPCYPQQPHDISAQDHSMMIQYPLSSVPALPLPSLPSLDSTRPRLIKTKDLEQQRNQQKVCSNSSCQVALSPTWRRRKRDNARVCNSCGLYESLHGTDRVMVVNAQGQKVVKRKPRGTGKKARENKIREALTQQQQAVDYMMQFGGVRPNHAQRQQEHVQQLLEDQAAIDNLSQNTVVQPAADDMFNALAPFQIYSQSTN</sequence>
<keyword evidence="2" id="KW-1185">Reference proteome</keyword>
<name>A0ACC1ISV5_9FUNG</name>
<accession>A0ACC1ISV5</accession>
<proteinExistence type="predicted"/>
<organism evidence="1 2">
    <name type="scientific">Kickxella alabastrina</name>
    <dbReference type="NCBI Taxonomy" id="61397"/>
    <lineage>
        <taxon>Eukaryota</taxon>
        <taxon>Fungi</taxon>
        <taxon>Fungi incertae sedis</taxon>
        <taxon>Zoopagomycota</taxon>
        <taxon>Kickxellomycotina</taxon>
        <taxon>Kickxellomycetes</taxon>
        <taxon>Kickxellales</taxon>
        <taxon>Kickxellaceae</taxon>
        <taxon>Kickxella</taxon>
    </lineage>
</organism>
<evidence type="ECO:0000313" key="2">
    <source>
        <dbReference type="Proteomes" id="UP001150581"/>
    </source>
</evidence>
<gene>
    <name evidence="1" type="ORF">LPJ66_001562</name>
</gene>
<comment type="caution">
    <text evidence="1">The sequence shown here is derived from an EMBL/GenBank/DDBJ whole genome shotgun (WGS) entry which is preliminary data.</text>
</comment>